<dbReference type="EMBL" id="CDMZ01004331">
    <property type="protein sequence ID" value="CEM49433.1"/>
    <property type="molecule type" value="Genomic_DNA"/>
</dbReference>
<organism evidence="2">
    <name type="scientific">Chromera velia CCMP2878</name>
    <dbReference type="NCBI Taxonomy" id="1169474"/>
    <lineage>
        <taxon>Eukaryota</taxon>
        <taxon>Sar</taxon>
        <taxon>Alveolata</taxon>
        <taxon>Colpodellida</taxon>
        <taxon>Chromeraceae</taxon>
        <taxon>Chromera</taxon>
    </lineage>
</organism>
<evidence type="ECO:0000256" key="1">
    <source>
        <dbReference type="SAM" id="MobiDB-lite"/>
    </source>
</evidence>
<name>A0A0G4HY45_9ALVE</name>
<evidence type="ECO:0000313" key="2">
    <source>
        <dbReference type="EMBL" id="CEM49433.1"/>
    </source>
</evidence>
<reference evidence="2" key="1">
    <citation type="submission" date="2014-11" db="EMBL/GenBank/DDBJ databases">
        <authorList>
            <person name="Otto D Thomas"/>
            <person name="Naeem Raeece"/>
        </authorList>
    </citation>
    <scope>NUCLEOTIDE SEQUENCE</scope>
</reference>
<feature type="region of interest" description="Disordered" evidence="1">
    <location>
        <begin position="48"/>
        <end position="67"/>
    </location>
</feature>
<dbReference type="AlphaFoldDB" id="A0A0G4HY45"/>
<protein>
    <submittedName>
        <fullName evidence="2">Uncharacterized protein</fullName>
    </submittedName>
</protein>
<gene>
    <name evidence="2" type="ORF">Cvel_9400</name>
</gene>
<feature type="region of interest" description="Disordered" evidence="1">
    <location>
        <begin position="83"/>
        <end position="110"/>
    </location>
</feature>
<dbReference type="VEuPathDB" id="CryptoDB:Cvel_9400"/>
<proteinExistence type="predicted"/>
<dbReference type="PhylomeDB" id="A0A0G4HY45"/>
<feature type="region of interest" description="Disordered" evidence="1">
    <location>
        <begin position="133"/>
        <end position="156"/>
    </location>
</feature>
<sequence>MWSKFGAPLVLNSPVLLRSLRAQSDGRLVFLPSLHVQQRGLQPTLRPWKKPPAKITTTLPNRRPRPKDFHIAVTSTGSFELYPPFPPHINRTRPPIAPRSGKKRKDVTSHRDFSLRWKHIEYKYVPKLMPKPRGLTGAWSGEVTRIEHSSKRKSTT</sequence>
<accession>A0A0G4HY45</accession>